<dbReference type="GeneID" id="44999365"/>
<dbReference type="PANTHER" id="PTHR42734">
    <property type="entry name" value="METAL TRANSPORT SYSTEM ATP-BINDING PROTEIN TM_0124-RELATED"/>
    <property type="match status" value="1"/>
</dbReference>
<dbReference type="OrthoDB" id="9806726at2"/>
<dbReference type="PROSITE" id="PS50893">
    <property type="entry name" value="ABC_TRANSPORTER_2"/>
    <property type="match status" value="1"/>
</dbReference>
<dbReference type="InterPro" id="IPR017871">
    <property type="entry name" value="ABC_transporter-like_CS"/>
</dbReference>
<dbReference type="PIR" id="A97254">
    <property type="entry name" value="A97254"/>
</dbReference>
<keyword evidence="2" id="KW-0813">Transport</keyword>
<keyword evidence="3" id="KW-0547">Nucleotide-binding</keyword>
<proteinExistence type="inferred from homology"/>
<dbReference type="KEGG" id="cac:CA_C2877"/>
<keyword evidence="7" id="KW-1185">Reference proteome</keyword>
<evidence type="ECO:0000256" key="1">
    <source>
        <dbReference type="ARBA" id="ARBA00005417"/>
    </source>
</evidence>
<dbReference type="STRING" id="272562.CA_C2877"/>
<dbReference type="GO" id="GO:0016887">
    <property type="term" value="F:ATP hydrolysis activity"/>
    <property type="evidence" value="ECO:0007669"/>
    <property type="project" value="InterPro"/>
</dbReference>
<evidence type="ECO:0000313" key="6">
    <source>
        <dbReference type="EMBL" id="AAK80820.1"/>
    </source>
</evidence>
<evidence type="ECO:0000256" key="3">
    <source>
        <dbReference type="ARBA" id="ARBA00022741"/>
    </source>
</evidence>
<evidence type="ECO:0000259" key="5">
    <source>
        <dbReference type="PROSITE" id="PS50893"/>
    </source>
</evidence>
<dbReference type="Gene3D" id="3.40.50.300">
    <property type="entry name" value="P-loop containing nucleotide triphosphate hydrolases"/>
    <property type="match status" value="1"/>
</dbReference>
<dbReference type="InterPro" id="IPR027417">
    <property type="entry name" value="P-loop_NTPase"/>
</dbReference>
<dbReference type="PATRIC" id="fig|272562.8.peg.3061"/>
<dbReference type="InterPro" id="IPR003439">
    <property type="entry name" value="ABC_transporter-like_ATP-bd"/>
</dbReference>
<dbReference type="PROSITE" id="PS00211">
    <property type="entry name" value="ABC_TRANSPORTER_1"/>
    <property type="match status" value="1"/>
</dbReference>
<gene>
    <name evidence="6" type="ordered locus">CA_C2877</name>
</gene>
<dbReference type="eggNOG" id="COG1121">
    <property type="taxonomic scope" value="Bacteria"/>
</dbReference>
<dbReference type="PANTHER" id="PTHR42734:SF17">
    <property type="entry name" value="METAL TRANSPORT SYSTEM ATP-BINDING PROTEIN TM_0124-RELATED"/>
    <property type="match status" value="1"/>
</dbReference>
<keyword evidence="4" id="KW-0067">ATP-binding</keyword>
<evidence type="ECO:0000256" key="4">
    <source>
        <dbReference type="ARBA" id="ARBA00022840"/>
    </source>
</evidence>
<dbReference type="RefSeq" id="WP_010966161.1">
    <property type="nucleotide sequence ID" value="NC_003030.1"/>
</dbReference>
<reference evidence="6 7" key="1">
    <citation type="journal article" date="2001" name="J. Bacteriol.">
        <title>Genome sequence and comparative analysis of the solvent-producing bacterium Clostridium acetobutylicum.</title>
        <authorList>
            <person name="Nolling J."/>
            <person name="Breton G."/>
            <person name="Omelchenko M.V."/>
            <person name="Makarova K.S."/>
            <person name="Zeng Q."/>
            <person name="Gibson R."/>
            <person name="Lee H.M."/>
            <person name="Dubois J."/>
            <person name="Qiu D."/>
            <person name="Hitti J."/>
            <person name="Wolf Y.I."/>
            <person name="Tatusov R.L."/>
            <person name="Sabathe F."/>
            <person name="Doucette-Stamm L."/>
            <person name="Soucaille P."/>
            <person name="Daly M.J."/>
            <person name="Bennett G.N."/>
            <person name="Koonin E.V."/>
            <person name="Smith D.R."/>
        </authorList>
    </citation>
    <scope>NUCLEOTIDE SEQUENCE [LARGE SCALE GENOMIC DNA]</scope>
    <source>
        <strain evidence="7">ATCC 824 / DSM 792 / JCM 1419 / LMG 5710 / VKM B-1787</strain>
    </source>
</reference>
<evidence type="ECO:0000313" key="7">
    <source>
        <dbReference type="Proteomes" id="UP000000814"/>
    </source>
</evidence>
<organism evidence="6 7">
    <name type="scientific">Clostridium acetobutylicum (strain ATCC 824 / DSM 792 / JCM 1419 / IAM 19013 / LMG 5710 / NBRC 13948 / NRRL B-527 / VKM B-1787 / 2291 / W)</name>
    <dbReference type="NCBI Taxonomy" id="272562"/>
    <lineage>
        <taxon>Bacteria</taxon>
        <taxon>Bacillati</taxon>
        <taxon>Bacillota</taxon>
        <taxon>Clostridia</taxon>
        <taxon>Eubacteriales</taxon>
        <taxon>Clostridiaceae</taxon>
        <taxon>Clostridium</taxon>
    </lineage>
</organism>
<protein>
    <submittedName>
        <fullName evidence="6">ABC-type iron (III) transport system, ATPase component</fullName>
    </submittedName>
</protein>
<dbReference type="InterPro" id="IPR050153">
    <property type="entry name" value="Metal_Ion_Import_ABC"/>
</dbReference>
<sequence length="220" mass="24463">MISIENLNFSYNKNSDYVISNLNLHIKKGSYTSILGENGTGKSTLIKLILNFLTPVKGTIKIQAKRIGYVPQSTENFNFAFPITVYEMLLCHAKSLKLKNPDNEVTNSLNLMGMGNFKKNLIGSLSGGQKQKIFIARSLIGNPDLLILDEPSTGVDVKSQKEIYSFLKKLNKEGNVTIICVEHNLKAAYSNSTHIFNFHGESGSLLNINDFLKSNMEVVK</sequence>
<dbReference type="HOGENOM" id="CLU_000604_1_11_9"/>
<dbReference type="EMBL" id="AE001437">
    <property type="protein sequence ID" value="AAK80820.1"/>
    <property type="molecule type" value="Genomic_DNA"/>
</dbReference>
<comment type="similarity">
    <text evidence="1">Belongs to the ABC transporter superfamily.</text>
</comment>
<accession>Q97F75</accession>
<dbReference type="Proteomes" id="UP000000814">
    <property type="component" value="Chromosome"/>
</dbReference>
<evidence type="ECO:0000256" key="2">
    <source>
        <dbReference type="ARBA" id="ARBA00022448"/>
    </source>
</evidence>
<feature type="domain" description="ABC transporter" evidence="5">
    <location>
        <begin position="2"/>
        <end position="218"/>
    </location>
</feature>
<dbReference type="SMART" id="SM00382">
    <property type="entry name" value="AAA"/>
    <property type="match status" value="1"/>
</dbReference>
<dbReference type="SUPFAM" id="SSF52540">
    <property type="entry name" value="P-loop containing nucleoside triphosphate hydrolases"/>
    <property type="match status" value="1"/>
</dbReference>
<dbReference type="AlphaFoldDB" id="Q97F75"/>
<dbReference type="Pfam" id="PF00005">
    <property type="entry name" value="ABC_tran"/>
    <property type="match status" value="1"/>
</dbReference>
<dbReference type="GO" id="GO:0005524">
    <property type="term" value="F:ATP binding"/>
    <property type="evidence" value="ECO:0007669"/>
    <property type="project" value="UniProtKB-KW"/>
</dbReference>
<dbReference type="InterPro" id="IPR003593">
    <property type="entry name" value="AAA+_ATPase"/>
</dbReference>
<name>Q97F75_CLOAB</name>